<dbReference type="EMBL" id="CAJNOC010009991">
    <property type="protein sequence ID" value="CAF1135484.1"/>
    <property type="molecule type" value="Genomic_DNA"/>
</dbReference>
<evidence type="ECO:0000256" key="1">
    <source>
        <dbReference type="SAM" id="Coils"/>
    </source>
</evidence>
<reference evidence="2" key="1">
    <citation type="submission" date="2021-02" db="EMBL/GenBank/DDBJ databases">
        <authorList>
            <person name="Nowell W R."/>
        </authorList>
    </citation>
    <scope>NUCLEOTIDE SEQUENCE</scope>
    <source>
        <strain evidence="2">Ploen Becks lab</strain>
    </source>
</reference>
<keyword evidence="1" id="KW-0175">Coiled coil</keyword>
<dbReference type="Proteomes" id="UP000663879">
    <property type="component" value="Unassembled WGS sequence"/>
</dbReference>
<protein>
    <submittedName>
        <fullName evidence="2">Uncharacterized protein</fullName>
    </submittedName>
</protein>
<name>A0A814RKU0_9BILA</name>
<accession>A0A814RKU0</accession>
<proteinExistence type="predicted"/>
<comment type="caution">
    <text evidence="2">The sequence shown here is derived from an EMBL/GenBank/DDBJ whole genome shotgun (WGS) entry which is preliminary data.</text>
</comment>
<gene>
    <name evidence="2" type="ORF">OXX778_LOCUS22668</name>
</gene>
<feature type="coiled-coil region" evidence="1">
    <location>
        <begin position="168"/>
        <end position="216"/>
    </location>
</feature>
<sequence>KVKSDENTSHKDSIQDVDNITVVKEARGEYGELKKIASVSGYKNSDKEDLKIEIKNSIKEGLSFHEVDESSTAENESDLNNLELNDMVVKTNEENHCEAVEFINSLMNFRGRQLVAKLNDIRSEDGQWFRSNNRLKLFDNQRLYYHEEKTKYVKKQNDIIDGRESITIQELRAELAAEKLGREEDQQQLVIVKEKLSKANRRIKELLVQNERFQSA</sequence>
<dbReference type="AlphaFoldDB" id="A0A814RKU0"/>
<evidence type="ECO:0000313" key="2">
    <source>
        <dbReference type="EMBL" id="CAF1135484.1"/>
    </source>
</evidence>
<dbReference type="OrthoDB" id="10193298at2759"/>
<keyword evidence="3" id="KW-1185">Reference proteome</keyword>
<feature type="non-terminal residue" evidence="2">
    <location>
        <position position="1"/>
    </location>
</feature>
<evidence type="ECO:0000313" key="3">
    <source>
        <dbReference type="Proteomes" id="UP000663879"/>
    </source>
</evidence>
<organism evidence="2 3">
    <name type="scientific">Brachionus calyciflorus</name>
    <dbReference type="NCBI Taxonomy" id="104777"/>
    <lineage>
        <taxon>Eukaryota</taxon>
        <taxon>Metazoa</taxon>
        <taxon>Spiralia</taxon>
        <taxon>Gnathifera</taxon>
        <taxon>Rotifera</taxon>
        <taxon>Eurotatoria</taxon>
        <taxon>Monogononta</taxon>
        <taxon>Pseudotrocha</taxon>
        <taxon>Ploima</taxon>
        <taxon>Brachionidae</taxon>
        <taxon>Brachionus</taxon>
    </lineage>
</organism>